<sequence precursor="true">MRFLNRCLGGVLLVAALTPTALAADEPAPLSLSWQKNMLTISGEHLPGGPPKIHYIEAYCRPGSTDRDWRETTIPHETKLIDTAQDGSRLQLQCTLADGVIVQHDIRALADNIDFQITATNPTKRPSLAYWAQPCLRVDRFTGRNQKTYLDKGFVFYNGKLTRMPTPDWATKARYVPGQVWAPRHVDRNDVNPRPLNDTVPSNGLIGCFSADESMILATAFEPYQELFQGVIVCLHSDFRIGGLKPGESKQIRGKIYILKNDVAELLRRYRKDFPEHHVASGGKN</sequence>
<gene>
    <name evidence="2" type="ORF">Mal52_41080</name>
</gene>
<name>A0A517ZT34_9PLAN</name>
<feature type="chain" id="PRO_5021709685" evidence="1">
    <location>
        <begin position="24"/>
        <end position="285"/>
    </location>
</feature>
<dbReference type="Proteomes" id="UP000319383">
    <property type="component" value="Chromosome"/>
</dbReference>
<evidence type="ECO:0000313" key="2">
    <source>
        <dbReference type="EMBL" id="QDU45614.1"/>
    </source>
</evidence>
<keyword evidence="3" id="KW-1185">Reference proteome</keyword>
<evidence type="ECO:0000256" key="1">
    <source>
        <dbReference type="SAM" id="SignalP"/>
    </source>
</evidence>
<dbReference type="AlphaFoldDB" id="A0A517ZT34"/>
<proteinExistence type="predicted"/>
<evidence type="ECO:0000313" key="3">
    <source>
        <dbReference type="Proteomes" id="UP000319383"/>
    </source>
</evidence>
<accession>A0A517ZT34</accession>
<organism evidence="2 3">
    <name type="scientific">Symmachiella dynata</name>
    <dbReference type="NCBI Taxonomy" id="2527995"/>
    <lineage>
        <taxon>Bacteria</taxon>
        <taxon>Pseudomonadati</taxon>
        <taxon>Planctomycetota</taxon>
        <taxon>Planctomycetia</taxon>
        <taxon>Planctomycetales</taxon>
        <taxon>Planctomycetaceae</taxon>
        <taxon>Symmachiella</taxon>
    </lineage>
</organism>
<feature type="signal peptide" evidence="1">
    <location>
        <begin position="1"/>
        <end position="23"/>
    </location>
</feature>
<dbReference type="KEGG" id="sdyn:Mal52_41080"/>
<protein>
    <submittedName>
        <fullName evidence="2">Uncharacterized protein</fullName>
    </submittedName>
</protein>
<keyword evidence="1" id="KW-0732">Signal</keyword>
<reference evidence="2 3" key="1">
    <citation type="submission" date="2019-02" db="EMBL/GenBank/DDBJ databases">
        <title>Deep-cultivation of Planctomycetes and their phenomic and genomic characterization uncovers novel biology.</title>
        <authorList>
            <person name="Wiegand S."/>
            <person name="Jogler M."/>
            <person name="Boedeker C."/>
            <person name="Pinto D."/>
            <person name="Vollmers J."/>
            <person name="Rivas-Marin E."/>
            <person name="Kohn T."/>
            <person name="Peeters S.H."/>
            <person name="Heuer A."/>
            <person name="Rast P."/>
            <person name="Oberbeckmann S."/>
            <person name="Bunk B."/>
            <person name="Jeske O."/>
            <person name="Meyerdierks A."/>
            <person name="Storesund J.E."/>
            <person name="Kallscheuer N."/>
            <person name="Luecker S."/>
            <person name="Lage O.M."/>
            <person name="Pohl T."/>
            <person name="Merkel B.J."/>
            <person name="Hornburger P."/>
            <person name="Mueller R.-W."/>
            <person name="Bruemmer F."/>
            <person name="Labrenz M."/>
            <person name="Spormann A.M."/>
            <person name="Op den Camp H."/>
            <person name="Overmann J."/>
            <person name="Amann R."/>
            <person name="Jetten M.S.M."/>
            <person name="Mascher T."/>
            <person name="Medema M.H."/>
            <person name="Devos D.P."/>
            <person name="Kaster A.-K."/>
            <person name="Ovreas L."/>
            <person name="Rohde M."/>
            <person name="Galperin M.Y."/>
            <person name="Jogler C."/>
        </authorList>
    </citation>
    <scope>NUCLEOTIDE SEQUENCE [LARGE SCALE GENOMIC DNA]</scope>
    <source>
        <strain evidence="2 3">Mal52</strain>
    </source>
</reference>
<dbReference type="EMBL" id="CP036276">
    <property type="protein sequence ID" value="QDU45614.1"/>
    <property type="molecule type" value="Genomic_DNA"/>
</dbReference>
<dbReference type="RefSeq" id="WP_145378114.1">
    <property type="nucleotide sequence ID" value="NZ_CP036276.1"/>
</dbReference>